<evidence type="ECO:0000256" key="9">
    <source>
        <dbReference type="ARBA" id="ARBA00022741"/>
    </source>
</evidence>
<dbReference type="GO" id="GO:0046872">
    <property type="term" value="F:metal ion binding"/>
    <property type="evidence" value="ECO:0007669"/>
    <property type="project" value="UniProtKB-KW"/>
</dbReference>
<evidence type="ECO:0000256" key="13">
    <source>
        <dbReference type="ARBA" id="ARBA00023152"/>
    </source>
</evidence>
<evidence type="ECO:0000313" key="18">
    <source>
        <dbReference type="Proteomes" id="UP000886743"/>
    </source>
</evidence>
<keyword evidence="6 15" id="KW-0021">Allosteric enzyme</keyword>
<dbReference type="InterPro" id="IPR022953">
    <property type="entry name" value="ATP_PFK"/>
</dbReference>
<comment type="similarity">
    <text evidence="15">Belongs to the phosphofructokinase type A (PFKA) family. ATP-dependent PFK group I subfamily. Prokaryotic clade 'B1' sub-subfamily.</text>
</comment>
<comment type="pathway">
    <text evidence="4 15">Carbohydrate degradation; glycolysis; D-glyceraldehyde 3-phosphate and glycerone phosphate from D-glucose: step 3/4.</text>
</comment>
<keyword evidence="12 15" id="KW-0460">Magnesium</keyword>
<evidence type="ECO:0000256" key="6">
    <source>
        <dbReference type="ARBA" id="ARBA00022533"/>
    </source>
</evidence>
<feature type="binding site" description="in other chain" evidence="15">
    <location>
        <begin position="253"/>
        <end position="256"/>
    </location>
    <ligand>
        <name>substrate</name>
        <note>ligand shared between dimeric partners</note>
    </ligand>
</feature>
<gene>
    <name evidence="15 17" type="primary">pfkA</name>
    <name evidence="17" type="ORF">IAC74_01975</name>
</gene>
<reference evidence="17" key="1">
    <citation type="submission" date="2020-10" db="EMBL/GenBank/DDBJ databases">
        <authorList>
            <person name="Gilroy R."/>
        </authorList>
    </citation>
    <scope>NUCLEOTIDE SEQUENCE</scope>
    <source>
        <strain evidence="17">4920</strain>
    </source>
</reference>
<proteinExistence type="inferred from homology"/>
<dbReference type="InterPro" id="IPR000023">
    <property type="entry name" value="Phosphofructokinase_dom"/>
</dbReference>
<keyword evidence="7 15" id="KW-0808">Transferase</keyword>
<dbReference type="PANTHER" id="PTHR13697">
    <property type="entry name" value="PHOSPHOFRUCTOKINASE"/>
    <property type="match status" value="1"/>
</dbReference>
<dbReference type="GO" id="GO:0005524">
    <property type="term" value="F:ATP binding"/>
    <property type="evidence" value="ECO:0007669"/>
    <property type="project" value="UniProtKB-UniRule"/>
</dbReference>
<dbReference type="AlphaFoldDB" id="A0A9D1NG84"/>
<comment type="caution">
    <text evidence="17">The sequence shown here is derived from an EMBL/GenBank/DDBJ whole genome shotgun (WGS) entry which is preliminary data.</text>
</comment>
<sequence length="323" mass="34482">MAEIKTIGVLTSGGDAPGMNAALRAVVRTAVYNGLKVMGVKKGYNGLINGDIFEMTARSVSETLQRGGTILQTARCAEFRTEEGVKRGAEIAKIFGIDGLVVIGGDGSFRGARDLAKHGISTIGIPGTIDNDIGCTEYCIGFDTALNTAMEAIDKIRDTATSHERSSVIEVMGRNAGYIALNVGISCGAEAVIIPEKEFNFDEDVLRPIIEGKHRGKNHYLVILAEGVGSAIPMAEEIEKRTGIETTATVLGHIQRGGSPTVQDRVNASAMGFKAVELLLAGKTNRLVVMQNGKVTDVDIDEGLQEKKEMDPEMVKLCKVLSW</sequence>
<dbReference type="GO" id="GO:0070095">
    <property type="term" value="F:fructose-6-phosphate binding"/>
    <property type="evidence" value="ECO:0007669"/>
    <property type="project" value="TreeGrafter"/>
</dbReference>
<comment type="subunit">
    <text evidence="15">Homotetramer.</text>
</comment>
<dbReference type="GO" id="GO:0061621">
    <property type="term" value="P:canonical glycolysis"/>
    <property type="evidence" value="ECO:0007669"/>
    <property type="project" value="TreeGrafter"/>
</dbReference>
<evidence type="ECO:0000256" key="11">
    <source>
        <dbReference type="ARBA" id="ARBA00022840"/>
    </source>
</evidence>
<keyword evidence="5 15" id="KW-0963">Cytoplasm</keyword>
<dbReference type="NCBIfam" id="NF002872">
    <property type="entry name" value="PRK03202.1"/>
    <property type="match status" value="1"/>
</dbReference>
<keyword evidence="8 15" id="KW-0479">Metal-binding</keyword>
<evidence type="ECO:0000256" key="4">
    <source>
        <dbReference type="ARBA" id="ARBA00004679"/>
    </source>
</evidence>
<feature type="binding site" evidence="15">
    <location>
        <begin position="24"/>
        <end position="28"/>
    </location>
    <ligand>
        <name>ADP</name>
        <dbReference type="ChEBI" id="CHEBI:456216"/>
        <note>allosteric activator; ligand shared between dimeric partners</note>
    </ligand>
</feature>
<dbReference type="PRINTS" id="PR00476">
    <property type="entry name" value="PHFRCTKINASE"/>
</dbReference>
<feature type="binding site" description="in other chain" evidence="15">
    <location>
        <position position="226"/>
    </location>
    <ligand>
        <name>substrate</name>
        <note>ligand shared between dimeric partners</note>
    </ligand>
</feature>
<dbReference type="InterPro" id="IPR012003">
    <property type="entry name" value="ATP_PFK_prok-type"/>
</dbReference>
<comment type="subcellular location">
    <subcellularLocation>
        <location evidence="3 15">Cytoplasm</location>
    </subcellularLocation>
</comment>
<dbReference type="EMBL" id="DVOF01000058">
    <property type="protein sequence ID" value="HIV02315.1"/>
    <property type="molecule type" value="Genomic_DNA"/>
</dbReference>
<dbReference type="Gene3D" id="3.40.50.460">
    <property type="entry name" value="Phosphofructokinase domain"/>
    <property type="match status" value="1"/>
</dbReference>
<dbReference type="GO" id="GO:0048029">
    <property type="term" value="F:monosaccharide binding"/>
    <property type="evidence" value="ECO:0007669"/>
    <property type="project" value="TreeGrafter"/>
</dbReference>
<evidence type="ECO:0000256" key="15">
    <source>
        <dbReference type="HAMAP-Rule" id="MF_00339"/>
    </source>
</evidence>
<feature type="binding site" description="in other chain" evidence="15">
    <location>
        <begin position="172"/>
        <end position="174"/>
    </location>
    <ligand>
        <name>substrate</name>
        <note>ligand shared between dimeric partners</note>
    </ligand>
</feature>
<accession>A0A9D1NG84</accession>
<dbReference type="Gene3D" id="3.40.50.450">
    <property type="match status" value="1"/>
</dbReference>
<evidence type="ECO:0000256" key="10">
    <source>
        <dbReference type="ARBA" id="ARBA00022777"/>
    </source>
</evidence>
<comment type="cofactor">
    <cofactor evidence="1 15">
        <name>Mg(2+)</name>
        <dbReference type="ChEBI" id="CHEBI:18420"/>
    </cofactor>
</comment>
<dbReference type="GO" id="GO:0005945">
    <property type="term" value="C:6-phosphofructokinase complex"/>
    <property type="evidence" value="ECO:0007669"/>
    <property type="project" value="TreeGrafter"/>
</dbReference>
<evidence type="ECO:0000256" key="3">
    <source>
        <dbReference type="ARBA" id="ARBA00004496"/>
    </source>
</evidence>
<dbReference type="InterPro" id="IPR012828">
    <property type="entry name" value="PFKA_ATP_prok"/>
</dbReference>
<dbReference type="GO" id="GO:0016208">
    <property type="term" value="F:AMP binding"/>
    <property type="evidence" value="ECO:0007669"/>
    <property type="project" value="TreeGrafter"/>
</dbReference>
<dbReference type="GO" id="GO:0003872">
    <property type="term" value="F:6-phosphofructokinase activity"/>
    <property type="evidence" value="ECO:0007669"/>
    <property type="project" value="UniProtKB-UniRule"/>
</dbReference>
<comment type="activity regulation">
    <text evidence="15">Allosterically activated by ADP and other diphosphonucleosides, and allosterically inhibited by phosphoenolpyruvate.</text>
</comment>
<evidence type="ECO:0000256" key="2">
    <source>
        <dbReference type="ARBA" id="ARBA00002659"/>
    </source>
</evidence>
<dbReference type="InterPro" id="IPR035966">
    <property type="entry name" value="PKF_sf"/>
</dbReference>
<dbReference type="NCBIfam" id="TIGR02482">
    <property type="entry name" value="PFKA_ATP"/>
    <property type="match status" value="1"/>
</dbReference>
<feature type="binding site" description="in other chain" evidence="15">
    <location>
        <begin position="128"/>
        <end position="130"/>
    </location>
    <ligand>
        <name>substrate</name>
        <note>ligand shared between dimeric partners</note>
    </ligand>
</feature>
<comment type="function">
    <text evidence="2 15">Catalyzes the phosphorylation of D-fructose 6-phosphate to fructose 1,6-bisphosphate by ATP, the first committing step of glycolysis.</text>
</comment>
<dbReference type="EC" id="2.7.1.11" evidence="15"/>
<feature type="binding site" evidence="15">
    <location>
        <position position="14"/>
    </location>
    <ligand>
        <name>ATP</name>
        <dbReference type="ChEBI" id="CHEBI:30616"/>
    </ligand>
</feature>
<dbReference type="Proteomes" id="UP000886743">
    <property type="component" value="Unassembled WGS sequence"/>
</dbReference>
<keyword evidence="13 15" id="KW-0324">Glycolysis</keyword>
<feature type="binding site" evidence="15">
    <location>
        <begin position="105"/>
        <end position="108"/>
    </location>
    <ligand>
        <name>ATP</name>
        <dbReference type="ChEBI" id="CHEBI:30616"/>
    </ligand>
</feature>
<feature type="binding site" description="in other chain" evidence="15">
    <location>
        <position position="215"/>
    </location>
    <ligand>
        <name>ADP</name>
        <dbReference type="ChEBI" id="CHEBI:456216"/>
        <note>allosteric activator; ligand shared between dimeric partners</note>
    </ligand>
</feature>
<keyword evidence="11 15" id="KW-0067">ATP-binding</keyword>
<feature type="binding site" description="in other chain" evidence="15">
    <location>
        <begin position="188"/>
        <end position="190"/>
    </location>
    <ligand>
        <name>ADP</name>
        <dbReference type="ChEBI" id="CHEBI:456216"/>
        <note>allosteric activator; ligand shared between dimeric partners</note>
    </ligand>
</feature>
<dbReference type="GO" id="GO:0006002">
    <property type="term" value="P:fructose 6-phosphate metabolic process"/>
    <property type="evidence" value="ECO:0007669"/>
    <property type="project" value="UniProtKB-UniRule"/>
</dbReference>
<feature type="binding site" evidence="15">
    <location>
        <begin position="75"/>
        <end position="76"/>
    </location>
    <ligand>
        <name>ATP</name>
        <dbReference type="ChEBI" id="CHEBI:30616"/>
    </ligand>
</feature>
<dbReference type="Pfam" id="PF00365">
    <property type="entry name" value="PFK"/>
    <property type="match status" value="1"/>
</dbReference>
<comment type="catalytic activity">
    <reaction evidence="14 15">
        <text>beta-D-fructose 6-phosphate + ATP = beta-D-fructose 1,6-bisphosphate + ADP + H(+)</text>
        <dbReference type="Rhea" id="RHEA:16109"/>
        <dbReference type="ChEBI" id="CHEBI:15378"/>
        <dbReference type="ChEBI" id="CHEBI:30616"/>
        <dbReference type="ChEBI" id="CHEBI:32966"/>
        <dbReference type="ChEBI" id="CHEBI:57634"/>
        <dbReference type="ChEBI" id="CHEBI:456216"/>
        <dbReference type="EC" id="2.7.1.11"/>
    </reaction>
</comment>
<evidence type="ECO:0000256" key="8">
    <source>
        <dbReference type="ARBA" id="ARBA00022723"/>
    </source>
</evidence>
<feature type="binding site" description="in other chain" evidence="15">
    <location>
        <begin position="217"/>
        <end position="219"/>
    </location>
    <ligand>
        <name>ADP</name>
        <dbReference type="ChEBI" id="CHEBI:456216"/>
        <note>allosteric activator; ligand shared between dimeric partners</note>
    </ligand>
</feature>
<feature type="binding site" description="in other chain" evidence="15">
    <location>
        <position position="157"/>
    </location>
    <ligand>
        <name>ADP</name>
        <dbReference type="ChEBI" id="CHEBI:456216"/>
        <note>allosteric activator; ligand shared between dimeric partners</note>
    </ligand>
</feature>
<evidence type="ECO:0000259" key="16">
    <source>
        <dbReference type="Pfam" id="PF00365"/>
    </source>
</evidence>
<dbReference type="GO" id="GO:0042802">
    <property type="term" value="F:identical protein binding"/>
    <property type="evidence" value="ECO:0007669"/>
    <property type="project" value="TreeGrafter"/>
</dbReference>
<feature type="domain" description="Phosphofructokinase" evidence="16">
    <location>
        <begin position="7"/>
        <end position="279"/>
    </location>
</feature>
<organism evidence="17 18">
    <name type="scientific">Candidatus Aphodoplasma excrementigallinarum</name>
    <dbReference type="NCBI Taxonomy" id="2840673"/>
    <lineage>
        <taxon>Bacteria</taxon>
        <taxon>Bacillati</taxon>
        <taxon>Bacillota</taxon>
        <taxon>Clostridia</taxon>
        <taxon>Eubacteriales</taxon>
        <taxon>Candidatus Aphodoplasma</taxon>
    </lineage>
</organism>
<protein>
    <recommendedName>
        <fullName evidence="15">ATP-dependent 6-phosphofructokinase</fullName>
        <shortName evidence="15">ATP-PFK</shortName>
        <shortName evidence="15">Phosphofructokinase</shortName>
        <ecNumber evidence="15">2.7.1.11</ecNumber>
    </recommendedName>
    <alternativeName>
        <fullName evidence="15">Phosphohexokinase</fullName>
    </alternativeName>
</protein>
<dbReference type="FunFam" id="3.40.50.450:FF:000001">
    <property type="entry name" value="ATP-dependent 6-phosphofructokinase"/>
    <property type="match status" value="1"/>
</dbReference>
<evidence type="ECO:0000256" key="1">
    <source>
        <dbReference type="ARBA" id="ARBA00001946"/>
    </source>
</evidence>
<evidence type="ECO:0000256" key="14">
    <source>
        <dbReference type="ARBA" id="ARBA00048070"/>
    </source>
</evidence>
<dbReference type="PANTHER" id="PTHR13697:SF4">
    <property type="entry name" value="ATP-DEPENDENT 6-PHOSPHOFRUCTOKINASE"/>
    <property type="match status" value="1"/>
</dbReference>
<dbReference type="FunFam" id="3.40.50.460:FF:000002">
    <property type="entry name" value="ATP-dependent 6-phosphofructokinase"/>
    <property type="match status" value="1"/>
</dbReference>
<feature type="binding site" evidence="15">
    <location>
        <position position="106"/>
    </location>
    <ligand>
        <name>Mg(2+)</name>
        <dbReference type="ChEBI" id="CHEBI:18420"/>
        <note>catalytic</note>
    </ligand>
</feature>
<keyword evidence="9 15" id="KW-0547">Nucleotide-binding</keyword>
<comment type="caution">
    <text evidence="15">Lacks conserved residue(s) required for the propagation of feature annotation.</text>
</comment>
<reference evidence="17" key="2">
    <citation type="journal article" date="2021" name="PeerJ">
        <title>Extensive microbial diversity within the chicken gut microbiome revealed by metagenomics and culture.</title>
        <authorList>
            <person name="Gilroy R."/>
            <person name="Ravi A."/>
            <person name="Getino M."/>
            <person name="Pursley I."/>
            <person name="Horton D.L."/>
            <person name="Alikhan N.F."/>
            <person name="Baker D."/>
            <person name="Gharbi K."/>
            <person name="Hall N."/>
            <person name="Watson M."/>
            <person name="Adriaenssens E.M."/>
            <person name="Foster-Nyarko E."/>
            <person name="Jarju S."/>
            <person name="Secka A."/>
            <person name="Antonio M."/>
            <person name="Oren A."/>
            <person name="Chaudhuri R.R."/>
            <person name="La Ragione R."/>
            <person name="Hildebrand F."/>
            <person name="Pallen M.J."/>
        </authorList>
    </citation>
    <scope>NUCLEOTIDE SEQUENCE</scope>
    <source>
        <strain evidence="17">4920</strain>
    </source>
</reference>
<dbReference type="GO" id="GO:0030388">
    <property type="term" value="P:fructose 1,6-bisphosphate metabolic process"/>
    <property type="evidence" value="ECO:0007669"/>
    <property type="project" value="TreeGrafter"/>
</dbReference>
<feature type="active site" description="Proton acceptor" evidence="15">
    <location>
        <position position="130"/>
    </location>
</feature>
<dbReference type="SUPFAM" id="SSF53784">
    <property type="entry name" value="Phosphofructokinase"/>
    <property type="match status" value="1"/>
</dbReference>
<dbReference type="PIRSF" id="PIRSF000532">
    <property type="entry name" value="ATP_PFK_prok"/>
    <property type="match status" value="1"/>
</dbReference>
<evidence type="ECO:0000313" key="17">
    <source>
        <dbReference type="EMBL" id="HIV02315.1"/>
    </source>
</evidence>
<evidence type="ECO:0000256" key="5">
    <source>
        <dbReference type="ARBA" id="ARBA00022490"/>
    </source>
</evidence>
<evidence type="ECO:0000256" key="7">
    <source>
        <dbReference type="ARBA" id="ARBA00022679"/>
    </source>
</evidence>
<name>A0A9D1NG84_9FIRM</name>
<dbReference type="HAMAP" id="MF_00339">
    <property type="entry name" value="Phosphofructokinase_I_B1"/>
    <property type="match status" value="1"/>
</dbReference>
<keyword evidence="10 15" id="KW-0418">Kinase</keyword>
<feature type="binding site" evidence="15">
    <location>
        <position position="165"/>
    </location>
    <ligand>
        <name>substrate</name>
        <note>ligand shared between dimeric partners</note>
    </ligand>
</feature>
<evidence type="ECO:0000256" key="12">
    <source>
        <dbReference type="ARBA" id="ARBA00022842"/>
    </source>
</evidence>